<evidence type="ECO:0000256" key="1">
    <source>
        <dbReference type="ARBA" id="ARBA00001947"/>
    </source>
</evidence>
<feature type="transmembrane region" description="Helical" evidence="14">
    <location>
        <begin position="34"/>
        <end position="53"/>
    </location>
</feature>
<accession>A0A7W6BVI5</accession>
<sequence>MEKLTLMSPRMFVGSWLLLLSAIVWVGWNSASFMHAGALIIAGLFAWTLFEYAMHRFPFHYTSERSVLNHLVFLMHGNHHDNPGDEMRNLMPLVVSLPIASLVWIGSLALAGAPGTWLFFGWISGYVIYDLLHYACHQWPMKSRIGSALKRHHMRHHYVDEGGNYAISMILWDRVFGTRINTLRR</sequence>
<evidence type="ECO:0000256" key="5">
    <source>
        <dbReference type="ARBA" id="ARBA00022723"/>
    </source>
</evidence>
<keyword evidence="12 14" id="KW-0472">Membrane</keyword>
<keyword evidence="13" id="KW-0275">Fatty acid biosynthesis</keyword>
<evidence type="ECO:0000259" key="15">
    <source>
        <dbReference type="Pfam" id="PF04116"/>
    </source>
</evidence>
<dbReference type="AlphaFoldDB" id="A0A7W6BVI5"/>
<evidence type="ECO:0000256" key="7">
    <source>
        <dbReference type="ARBA" id="ARBA00022832"/>
    </source>
</evidence>
<dbReference type="PANTHER" id="PTHR12863:SF1">
    <property type="entry name" value="FATTY ACID 2-HYDROXYLASE"/>
    <property type="match status" value="1"/>
</dbReference>
<evidence type="ECO:0000256" key="12">
    <source>
        <dbReference type="ARBA" id="ARBA00023136"/>
    </source>
</evidence>
<dbReference type="InterPro" id="IPR006694">
    <property type="entry name" value="Fatty_acid_hydroxylase"/>
</dbReference>
<keyword evidence="8" id="KW-0862">Zinc</keyword>
<evidence type="ECO:0000313" key="17">
    <source>
        <dbReference type="Proteomes" id="UP000561459"/>
    </source>
</evidence>
<comment type="caution">
    <text evidence="16">The sequence shown here is derived from an EMBL/GenBank/DDBJ whole genome shotgun (WGS) entry which is preliminary data.</text>
</comment>
<evidence type="ECO:0000256" key="8">
    <source>
        <dbReference type="ARBA" id="ARBA00022833"/>
    </source>
</evidence>
<organism evidence="16 17">
    <name type="scientific">Novosphingobium fluoreni</name>
    <dbReference type="NCBI Taxonomy" id="1391222"/>
    <lineage>
        <taxon>Bacteria</taxon>
        <taxon>Pseudomonadati</taxon>
        <taxon>Pseudomonadota</taxon>
        <taxon>Alphaproteobacteria</taxon>
        <taxon>Sphingomonadales</taxon>
        <taxon>Sphingomonadaceae</taxon>
        <taxon>Novosphingobium</taxon>
    </lineage>
</organism>
<proteinExistence type="predicted"/>
<evidence type="ECO:0000256" key="13">
    <source>
        <dbReference type="ARBA" id="ARBA00023160"/>
    </source>
</evidence>
<feature type="domain" description="Fatty acid hydroxylase" evidence="15">
    <location>
        <begin position="41"/>
        <end position="178"/>
    </location>
</feature>
<evidence type="ECO:0000256" key="2">
    <source>
        <dbReference type="ARBA" id="ARBA00004477"/>
    </source>
</evidence>
<protein>
    <submittedName>
        <fullName evidence="16">Sterol desaturase/sphingolipid hydroxylase (Fatty acid hydroxylase superfamily)</fullName>
    </submittedName>
</protein>
<evidence type="ECO:0000256" key="4">
    <source>
        <dbReference type="ARBA" id="ARBA00022692"/>
    </source>
</evidence>
<dbReference type="GO" id="GO:0080132">
    <property type="term" value="F:fatty acid 2-hydroxylase activity"/>
    <property type="evidence" value="ECO:0007669"/>
    <property type="project" value="InterPro"/>
</dbReference>
<name>A0A7W6BVI5_9SPHN</name>
<evidence type="ECO:0000256" key="3">
    <source>
        <dbReference type="ARBA" id="ARBA00022516"/>
    </source>
</evidence>
<dbReference type="Pfam" id="PF04116">
    <property type="entry name" value="FA_hydroxylase"/>
    <property type="match status" value="1"/>
</dbReference>
<keyword evidence="17" id="KW-1185">Reference proteome</keyword>
<evidence type="ECO:0000256" key="11">
    <source>
        <dbReference type="ARBA" id="ARBA00023098"/>
    </source>
</evidence>
<evidence type="ECO:0000256" key="6">
    <source>
        <dbReference type="ARBA" id="ARBA00022824"/>
    </source>
</evidence>
<comment type="cofactor">
    <cofactor evidence="1">
        <name>Zn(2+)</name>
        <dbReference type="ChEBI" id="CHEBI:29105"/>
    </cofactor>
</comment>
<evidence type="ECO:0000313" key="16">
    <source>
        <dbReference type="EMBL" id="MBB3938693.1"/>
    </source>
</evidence>
<keyword evidence="3" id="KW-0444">Lipid biosynthesis</keyword>
<dbReference type="GO" id="GO:0005506">
    <property type="term" value="F:iron ion binding"/>
    <property type="evidence" value="ECO:0007669"/>
    <property type="project" value="InterPro"/>
</dbReference>
<reference evidence="16 17" key="1">
    <citation type="submission" date="2020-08" db="EMBL/GenBank/DDBJ databases">
        <title>Genomic Encyclopedia of Type Strains, Phase IV (KMG-IV): sequencing the most valuable type-strain genomes for metagenomic binning, comparative biology and taxonomic classification.</title>
        <authorList>
            <person name="Goeker M."/>
        </authorList>
    </citation>
    <scope>NUCLEOTIDE SEQUENCE [LARGE SCALE GENOMIC DNA]</scope>
    <source>
        <strain evidence="16 17">DSM 27568</strain>
    </source>
</reference>
<dbReference type="PANTHER" id="PTHR12863">
    <property type="entry name" value="FATTY ACID HYDROXYLASE"/>
    <property type="match status" value="1"/>
</dbReference>
<keyword evidence="10" id="KW-0560">Oxidoreductase</keyword>
<keyword evidence="9 14" id="KW-1133">Transmembrane helix</keyword>
<keyword evidence="5" id="KW-0479">Metal-binding</keyword>
<keyword evidence="6" id="KW-0256">Endoplasmic reticulum</keyword>
<feature type="transmembrane region" description="Helical" evidence="14">
    <location>
        <begin position="117"/>
        <end position="136"/>
    </location>
</feature>
<feature type="transmembrane region" description="Helical" evidence="14">
    <location>
        <begin position="12"/>
        <end position="28"/>
    </location>
</feature>
<keyword evidence="11" id="KW-0443">Lipid metabolism</keyword>
<evidence type="ECO:0000256" key="9">
    <source>
        <dbReference type="ARBA" id="ARBA00022989"/>
    </source>
</evidence>
<dbReference type="EMBL" id="JACIDY010000001">
    <property type="protein sequence ID" value="MBB3938693.1"/>
    <property type="molecule type" value="Genomic_DNA"/>
</dbReference>
<dbReference type="RefSeq" id="WP_242867029.1">
    <property type="nucleotide sequence ID" value="NZ_JACIDY010000001.1"/>
</dbReference>
<evidence type="ECO:0000256" key="14">
    <source>
        <dbReference type="SAM" id="Phobius"/>
    </source>
</evidence>
<keyword evidence="4 14" id="KW-0812">Transmembrane</keyword>
<gene>
    <name evidence="16" type="ORF">GGR39_000322</name>
</gene>
<dbReference type="Proteomes" id="UP000561459">
    <property type="component" value="Unassembled WGS sequence"/>
</dbReference>
<dbReference type="InterPro" id="IPR014430">
    <property type="entry name" value="Scs7"/>
</dbReference>
<evidence type="ECO:0000256" key="10">
    <source>
        <dbReference type="ARBA" id="ARBA00023002"/>
    </source>
</evidence>
<dbReference type="GO" id="GO:0006633">
    <property type="term" value="P:fatty acid biosynthetic process"/>
    <property type="evidence" value="ECO:0007669"/>
    <property type="project" value="UniProtKB-KW"/>
</dbReference>
<dbReference type="GO" id="GO:0016020">
    <property type="term" value="C:membrane"/>
    <property type="evidence" value="ECO:0007669"/>
    <property type="project" value="InterPro"/>
</dbReference>
<keyword evidence="7" id="KW-0276">Fatty acid metabolism</keyword>
<feature type="transmembrane region" description="Helical" evidence="14">
    <location>
        <begin position="90"/>
        <end position="111"/>
    </location>
</feature>
<comment type="subcellular location">
    <subcellularLocation>
        <location evidence="2">Endoplasmic reticulum membrane</location>
        <topology evidence="2">Multi-pass membrane protein</topology>
    </subcellularLocation>
</comment>